<sequence>MLLRNFFIFIYLSITVFLFSTLEATISLWLSFFGNALILTFITYYHIFIERRYSPFISTYIVFNYLFFLVAPLAQISEFNIMEAPTFTHHFPFSELTFIKTNGLIAIFNIVFFLFYVAGKDYIKLKKQIPTRKSYSLSNIFFFIVLSILVLIINYDFFLDELSRPSWLQSTYSVSQLLIIKKVLFLLPLAGTILCIDYFKNSNINTQKWIIASAFLLASISLLLLFKNPLTEKRNALGPIYLLLIFLFVPKLLNSNVKSTLLLFVVMIIGFPLSQIFTHVDYGFEEILSNPSLLFAKNQLSEGYMSLNYDAFINIGVVMEHVEFDGLSYGYQLLSALLFFVPRSLWVAKPDASGLIVGNHVIDHYDFYFANLSNPYIAEGYMNFGIIGVIFMAIVLALSIVYFLTWLNSSNLFKKSIAFYFAMHLLFLLRGDFTNGFAYFIGTFIGLYLLPKVILAFVNLFFYKKVWVQKS</sequence>
<dbReference type="Pfam" id="PF14296">
    <property type="entry name" value="O-ag_pol_Wzy"/>
    <property type="match status" value="1"/>
</dbReference>
<keyword evidence="1" id="KW-1133">Transmembrane helix</keyword>
<feature type="transmembrane region" description="Helical" evidence="1">
    <location>
        <begin position="60"/>
        <end position="77"/>
    </location>
</feature>
<keyword evidence="5" id="KW-1185">Reference proteome</keyword>
<keyword evidence="1" id="KW-0472">Membrane</keyword>
<dbReference type="InterPro" id="IPR029468">
    <property type="entry name" value="O-ag_pol_Wzy"/>
</dbReference>
<gene>
    <name evidence="2" type="ORF">IL45_09715</name>
    <name evidence="3" type="ORF">LY02_00470</name>
</gene>
<feature type="transmembrane region" description="Helical" evidence="1">
    <location>
        <begin position="28"/>
        <end position="48"/>
    </location>
</feature>
<feature type="transmembrane region" description="Helical" evidence="1">
    <location>
        <begin position="439"/>
        <end position="462"/>
    </location>
</feature>
<feature type="transmembrane region" description="Helical" evidence="1">
    <location>
        <begin position="236"/>
        <end position="253"/>
    </location>
</feature>
<dbReference type="Proteomes" id="UP000028531">
    <property type="component" value="Unassembled WGS sequence"/>
</dbReference>
<evidence type="ECO:0000313" key="3">
    <source>
        <dbReference type="EMBL" id="PRX15255.1"/>
    </source>
</evidence>
<evidence type="ECO:0000256" key="1">
    <source>
        <dbReference type="SAM" id="Phobius"/>
    </source>
</evidence>
<reference evidence="2 4" key="1">
    <citation type="submission" date="2014-07" db="EMBL/GenBank/DDBJ databases">
        <title>Draft genome sequence of Nonlabens ulvanivorans, an ulvan degrading bacterium.</title>
        <authorList>
            <person name="Kopel M."/>
            <person name="Helbert W."/>
            <person name="Henrissat B."/>
            <person name="Doniger T."/>
            <person name="Banin E."/>
        </authorList>
    </citation>
    <scope>NUCLEOTIDE SEQUENCE [LARGE SCALE GENOMIC DNA]</scope>
    <source>
        <strain evidence="2 4">PLR</strain>
    </source>
</reference>
<accession>A0A084JTY5</accession>
<evidence type="ECO:0000313" key="5">
    <source>
        <dbReference type="Proteomes" id="UP000239997"/>
    </source>
</evidence>
<feature type="transmembrane region" description="Helical" evidence="1">
    <location>
        <begin position="5"/>
        <end position="22"/>
    </location>
</feature>
<evidence type="ECO:0000313" key="4">
    <source>
        <dbReference type="Proteomes" id="UP000028531"/>
    </source>
</evidence>
<evidence type="ECO:0000313" key="2">
    <source>
        <dbReference type="EMBL" id="KEZ92419.1"/>
    </source>
</evidence>
<keyword evidence="1" id="KW-0812">Transmembrane</keyword>
<feature type="transmembrane region" description="Helical" evidence="1">
    <location>
        <begin position="381"/>
        <end position="405"/>
    </location>
</feature>
<feature type="transmembrane region" description="Helical" evidence="1">
    <location>
        <begin position="140"/>
        <end position="158"/>
    </location>
</feature>
<reference evidence="3 5" key="2">
    <citation type="submission" date="2018-03" db="EMBL/GenBank/DDBJ databases">
        <title>Genomic Encyclopedia of Archaeal and Bacterial Type Strains, Phase II (KMG-II): from individual species to whole genera.</title>
        <authorList>
            <person name="Goeker M."/>
        </authorList>
    </citation>
    <scope>NUCLEOTIDE SEQUENCE [LARGE SCALE GENOMIC DNA]</scope>
    <source>
        <strain evidence="3 5">DSM 22727</strain>
    </source>
</reference>
<protein>
    <submittedName>
        <fullName evidence="2 3">Polysaccharide polymerase</fullName>
    </submittedName>
</protein>
<dbReference type="EMBL" id="JPJI01000032">
    <property type="protein sequence ID" value="KEZ92419.1"/>
    <property type="molecule type" value="Genomic_DNA"/>
</dbReference>
<dbReference type="AlphaFoldDB" id="A0A084JTY5"/>
<comment type="caution">
    <text evidence="2">The sequence shown here is derived from an EMBL/GenBank/DDBJ whole genome shotgun (WGS) entry which is preliminary data.</text>
</comment>
<proteinExistence type="predicted"/>
<name>A0A084JTY5_NONUL</name>
<organism evidence="2 4">
    <name type="scientific">Nonlabens ulvanivorans</name>
    <name type="common">Persicivirga ulvanivorans</name>
    <dbReference type="NCBI Taxonomy" id="906888"/>
    <lineage>
        <taxon>Bacteria</taxon>
        <taxon>Pseudomonadati</taxon>
        <taxon>Bacteroidota</taxon>
        <taxon>Flavobacteriia</taxon>
        <taxon>Flavobacteriales</taxon>
        <taxon>Flavobacteriaceae</taxon>
        <taxon>Nonlabens</taxon>
    </lineage>
</organism>
<dbReference type="OrthoDB" id="8229713at2"/>
<feature type="transmembrane region" description="Helical" evidence="1">
    <location>
        <begin position="211"/>
        <end position="230"/>
    </location>
</feature>
<feature type="transmembrane region" description="Helical" evidence="1">
    <location>
        <begin position="260"/>
        <end position="280"/>
    </location>
</feature>
<feature type="transmembrane region" description="Helical" evidence="1">
    <location>
        <begin position="178"/>
        <end position="199"/>
    </location>
</feature>
<dbReference type="EMBL" id="PVNA01000001">
    <property type="protein sequence ID" value="PRX15255.1"/>
    <property type="molecule type" value="Genomic_DNA"/>
</dbReference>
<feature type="transmembrane region" description="Helical" evidence="1">
    <location>
        <begin position="97"/>
        <end position="119"/>
    </location>
</feature>
<feature type="transmembrane region" description="Helical" evidence="1">
    <location>
        <begin position="417"/>
        <end position="433"/>
    </location>
</feature>
<dbReference type="Proteomes" id="UP000239997">
    <property type="component" value="Unassembled WGS sequence"/>
</dbReference>